<reference evidence="4 5" key="1">
    <citation type="journal article" date="2010" name="J. Bacteriol.">
        <title>Genome sequences of Oceanicola granulosus HTCC2516(T) and Oceanicola batsensis HTCC2597(TDelta).</title>
        <authorList>
            <person name="Thrash J.C."/>
            <person name="Cho J.C."/>
            <person name="Vergin K.L."/>
            <person name="Giovannoni S.J."/>
        </authorList>
    </citation>
    <scope>NUCLEOTIDE SEQUENCE [LARGE SCALE GENOMIC DNA]</scope>
    <source>
        <strain evidence="5">ATCC BAA-861 / DSM 15982 / KCTC 12143 / HTCC2516</strain>
    </source>
</reference>
<dbReference type="PANTHER" id="PTHR43877:SF1">
    <property type="entry name" value="ACETYLTRANSFERASE"/>
    <property type="match status" value="1"/>
</dbReference>
<organism evidence="4 5">
    <name type="scientific">Oceanicola granulosus (strain ATCC BAA-861 / DSM 15982 / KCTC 12143 / HTCC2516)</name>
    <dbReference type="NCBI Taxonomy" id="314256"/>
    <lineage>
        <taxon>Bacteria</taxon>
        <taxon>Pseudomonadati</taxon>
        <taxon>Pseudomonadota</taxon>
        <taxon>Alphaproteobacteria</taxon>
        <taxon>Rhodobacterales</taxon>
        <taxon>Roseobacteraceae</taxon>
        <taxon>Oceanicola</taxon>
    </lineage>
</organism>
<dbReference type="STRING" id="314256.OG2516_14396"/>
<gene>
    <name evidence="4" type="ORF">OG2516_14396</name>
</gene>
<accession>Q2CEZ8</accession>
<dbReference type="HOGENOM" id="CLU_013985_19_2_5"/>
<dbReference type="PANTHER" id="PTHR43877">
    <property type="entry name" value="AMINOALKYLPHOSPHONATE N-ACETYLTRANSFERASE-RELATED-RELATED"/>
    <property type="match status" value="1"/>
</dbReference>
<dbReference type="CDD" id="cd04301">
    <property type="entry name" value="NAT_SF"/>
    <property type="match status" value="1"/>
</dbReference>
<dbReference type="InterPro" id="IPR016181">
    <property type="entry name" value="Acyl_CoA_acyltransferase"/>
</dbReference>
<dbReference type="PROSITE" id="PS51186">
    <property type="entry name" value="GNAT"/>
    <property type="match status" value="1"/>
</dbReference>
<dbReference type="Gene3D" id="3.40.630.30">
    <property type="match status" value="1"/>
</dbReference>
<sequence>MTETTLPPPRQLRVRPFAYADLPELDRMVHALAAHHGDAAGHSRDKLFADVTGAEPPLRVLIAEFEGRPRGYAALSVLLRLHCARHGMELHHLYVDAEARGQGVGRALLQASVVLARDAGASQLVVATHPDNPEAQAYYPAAGFELWPSRAPRFRLAL</sequence>
<dbReference type="InterPro" id="IPR050832">
    <property type="entry name" value="Bact_Acetyltransf"/>
</dbReference>
<evidence type="ECO:0000313" key="4">
    <source>
        <dbReference type="EMBL" id="EAR51212.1"/>
    </source>
</evidence>
<evidence type="ECO:0000256" key="1">
    <source>
        <dbReference type="ARBA" id="ARBA00022679"/>
    </source>
</evidence>
<dbReference type="eggNOG" id="COG0456">
    <property type="taxonomic scope" value="Bacteria"/>
</dbReference>
<keyword evidence="1" id="KW-0808">Transferase</keyword>
<evidence type="ECO:0000256" key="2">
    <source>
        <dbReference type="ARBA" id="ARBA00023315"/>
    </source>
</evidence>
<feature type="domain" description="N-acetyltransferase" evidence="3">
    <location>
        <begin position="12"/>
        <end position="158"/>
    </location>
</feature>
<protein>
    <recommendedName>
        <fullName evidence="3">N-acetyltransferase domain-containing protein</fullName>
    </recommendedName>
</protein>
<dbReference type="EMBL" id="AAOT01000015">
    <property type="protein sequence ID" value="EAR51212.1"/>
    <property type="molecule type" value="Genomic_DNA"/>
</dbReference>
<evidence type="ECO:0000313" key="5">
    <source>
        <dbReference type="Proteomes" id="UP000003635"/>
    </source>
</evidence>
<proteinExistence type="predicted"/>
<keyword evidence="2" id="KW-0012">Acyltransferase</keyword>
<dbReference type="InterPro" id="IPR000182">
    <property type="entry name" value="GNAT_dom"/>
</dbReference>
<dbReference type="GO" id="GO:0016747">
    <property type="term" value="F:acyltransferase activity, transferring groups other than amino-acyl groups"/>
    <property type="evidence" value="ECO:0007669"/>
    <property type="project" value="InterPro"/>
</dbReference>
<dbReference type="OrthoDB" id="7651332at2"/>
<dbReference type="Pfam" id="PF00583">
    <property type="entry name" value="Acetyltransf_1"/>
    <property type="match status" value="1"/>
</dbReference>
<comment type="caution">
    <text evidence="4">The sequence shown here is derived from an EMBL/GenBank/DDBJ whole genome shotgun (WGS) entry which is preliminary data.</text>
</comment>
<dbReference type="Proteomes" id="UP000003635">
    <property type="component" value="Unassembled WGS sequence"/>
</dbReference>
<name>Q2CEZ8_OCEGH</name>
<dbReference type="RefSeq" id="WP_007256395.1">
    <property type="nucleotide sequence ID" value="NZ_CH724108.1"/>
</dbReference>
<keyword evidence="5" id="KW-1185">Reference proteome</keyword>
<dbReference type="AlphaFoldDB" id="Q2CEZ8"/>
<dbReference type="SUPFAM" id="SSF55729">
    <property type="entry name" value="Acyl-CoA N-acyltransferases (Nat)"/>
    <property type="match status" value="1"/>
</dbReference>
<evidence type="ECO:0000259" key="3">
    <source>
        <dbReference type="PROSITE" id="PS51186"/>
    </source>
</evidence>